<comment type="caution">
    <text evidence="1">The sequence shown here is derived from an EMBL/GenBank/DDBJ whole genome shotgun (WGS) entry which is preliminary data.</text>
</comment>
<dbReference type="EMBL" id="JACYCF010000017">
    <property type="protein sequence ID" value="KAF8751458.1"/>
    <property type="molecule type" value="Genomic_DNA"/>
</dbReference>
<reference evidence="1" key="1">
    <citation type="submission" date="2020-09" db="EMBL/GenBank/DDBJ databases">
        <title>Comparative genome analyses of four rice-infecting Rhizoctonia solani isolates reveal extensive enrichment of homogalacturonan modification genes.</title>
        <authorList>
            <person name="Lee D.-Y."/>
            <person name="Jeon J."/>
            <person name="Kim K.-T."/>
            <person name="Cheong K."/>
            <person name="Song H."/>
            <person name="Choi G."/>
            <person name="Ko J."/>
            <person name="Opiyo S.O."/>
            <person name="Zuo S."/>
            <person name="Madhav S."/>
            <person name="Lee Y.-H."/>
            <person name="Wang G.-L."/>
        </authorList>
    </citation>
    <scope>NUCLEOTIDE SEQUENCE</scope>
    <source>
        <strain evidence="1">AG1-IA B2</strain>
    </source>
</reference>
<sequence length="428" mass="49645">MHMIWQNLIPQLIKLWTGDFNDMDAGLKDYHLRLNAWNAVCDACIPSKRTIPSSFGCPVPDPRKPSHFIAESWNIFTTQLAPSLLYRQFSDEQYYQHFVRLVRILRLVVLFDLPRDKIPKIRRGLANGSKSMNKYIINLTRMITDLSGQRSLSAPRCRFHEYMGPVWCYWAFPMEQFCSFIVNSVKSRRYPYANIDKRVLNRARLQVILHKYQLIDKAPFTGQKRPEESDGATIVRGYPLAFLLSPHSTPLRVDRHLRRQIVRYLTTSFEILSDAAEALIPDELEQWGRLRIGNGGNEVHALNLTAQYKLMVDQDAELVSVSERLEEESQYGELRHVFVLTIPPKTPKINPALKKNRYLLLAQIYEAPIESNKIEDEKLIWYKGKLGTGEVVDVSTIQCAVGRIKDGNRWWIVDRSTDNTFAYPEFID</sequence>
<name>A0A8H7I8W7_9AGAM</name>
<evidence type="ECO:0000313" key="1">
    <source>
        <dbReference type="EMBL" id="KAF8751458.1"/>
    </source>
</evidence>
<organism evidence="1 2">
    <name type="scientific">Rhizoctonia solani</name>
    <dbReference type="NCBI Taxonomy" id="456999"/>
    <lineage>
        <taxon>Eukaryota</taxon>
        <taxon>Fungi</taxon>
        <taxon>Dikarya</taxon>
        <taxon>Basidiomycota</taxon>
        <taxon>Agaricomycotina</taxon>
        <taxon>Agaricomycetes</taxon>
        <taxon>Cantharellales</taxon>
        <taxon>Ceratobasidiaceae</taxon>
        <taxon>Rhizoctonia</taxon>
    </lineage>
</organism>
<gene>
    <name evidence="1" type="ORF">RHS01_08179</name>
</gene>
<dbReference type="AlphaFoldDB" id="A0A8H7I8W7"/>
<accession>A0A8H7I8W7</accession>
<evidence type="ECO:0000313" key="2">
    <source>
        <dbReference type="Proteomes" id="UP000614334"/>
    </source>
</evidence>
<dbReference type="Proteomes" id="UP000614334">
    <property type="component" value="Unassembled WGS sequence"/>
</dbReference>
<proteinExistence type="predicted"/>
<protein>
    <submittedName>
        <fullName evidence="1">Uncharacterized protein</fullName>
    </submittedName>
</protein>